<gene>
    <name evidence="15" type="primary">AKT7-2</name>
    <name evidence="15" type="ORF">Forpe1208_v016823</name>
</gene>
<dbReference type="PROSITE" id="PS50097">
    <property type="entry name" value="BTB"/>
    <property type="match status" value="1"/>
</dbReference>
<keyword evidence="12" id="KW-0325">Glycoprotein</keyword>
<evidence type="ECO:0000256" key="2">
    <source>
        <dbReference type="ARBA" id="ARBA00004370"/>
    </source>
</evidence>
<dbReference type="GO" id="GO:0004497">
    <property type="term" value="F:monooxygenase activity"/>
    <property type="evidence" value="ECO:0007669"/>
    <property type="project" value="UniProtKB-KW"/>
</dbReference>
<proteinExistence type="inferred from homology"/>
<keyword evidence="5 13" id="KW-0812">Transmembrane</keyword>
<keyword evidence="7 13" id="KW-1133">Transmembrane helix</keyword>
<dbReference type="PROSITE" id="PS00086">
    <property type="entry name" value="CYTOCHROME_P450"/>
    <property type="match status" value="1"/>
</dbReference>
<dbReference type="InterPro" id="IPR050121">
    <property type="entry name" value="Cytochrome_P450_monoxygenase"/>
</dbReference>
<protein>
    <submittedName>
        <fullName evidence="15">Cytochrome P450 monooxygenase AKT7</fullName>
    </submittedName>
</protein>
<dbReference type="EMBL" id="JAELUQ010000016">
    <property type="protein sequence ID" value="KAG7403034.1"/>
    <property type="molecule type" value="Genomic_DNA"/>
</dbReference>
<evidence type="ECO:0000256" key="6">
    <source>
        <dbReference type="ARBA" id="ARBA00022723"/>
    </source>
</evidence>
<dbReference type="PANTHER" id="PTHR24305:SF237">
    <property type="entry name" value="CYTOCHROME P450 MONOOXYGENASE ATNE-RELATED"/>
    <property type="match status" value="1"/>
</dbReference>
<dbReference type="GO" id="GO:0020037">
    <property type="term" value="F:heme binding"/>
    <property type="evidence" value="ECO:0007669"/>
    <property type="project" value="InterPro"/>
</dbReference>
<dbReference type="InterPro" id="IPR000210">
    <property type="entry name" value="BTB/POZ_dom"/>
</dbReference>
<dbReference type="InterPro" id="IPR017972">
    <property type="entry name" value="Cyt_P450_CS"/>
</dbReference>
<dbReference type="GO" id="GO:0016705">
    <property type="term" value="F:oxidoreductase activity, acting on paired donors, with incorporation or reduction of molecular oxygen"/>
    <property type="evidence" value="ECO:0007669"/>
    <property type="project" value="InterPro"/>
</dbReference>
<dbReference type="FunFam" id="1.10.630.10:FF:000063">
    <property type="entry name" value="Cytochrome P450 monooxygenase"/>
    <property type="match status" value="1"/>
</dbReference>
<dbReference type="GO" id="GO:1902181">
    <property type="term" value="P:verruculogen biosynthetic process"/>
    <property type="evidence" value="ECO:0007669"/>
    <property type="project" value="UniProtKB-ARBA"/>
</dbReference>
<evidence type="ECO:0000256" key="8">
    <source>
        <dbReference type="ARBA" id="ARBA00023002"/>
    </source>
</evidence>
<evidence type="ECO:0000313" key="15">
    <source>
        <dbReference type="EMBL" id="KAG7403034.1"/>
    </source>
</evidence>
<reference evidence="15" key="1">
    <citation type="submission" date="2021-04" db="EMBL/GenBank/DDBJ databases">
        <title>First draft genome resource for Brassicaceae pathogens Fusarium oxysporum f. sp. raphani and Fusarium oxysporum f. sp. rapae.</title>
        <authorList>
            <person name="Asai S."/>
        </authorList>
    </citation>
    <scope>NUCLEOTIDE SEQUENCE</scope>
    <source>
        <strain evidence="15">Tf1208</strain>
    </source>
</reference>
<evidence type="ECO:0000259" key="14">
    <source>
        <dbReference type="PROSITE" id="PS50097"/>
    </source>
</evidence>
<organism evidence="15 16">
    <name type="scientific">Fusarium oxysporum f. sp. rapae</name>
    <dbReference type="NCBI Taxonomy" id="485398"/>
    <lineage>
        <taxon>Eukaryota</taxon>
        <taxon>Fungi</taxon>
        <taxon>Dikarya</taxon>
        <taxon>Ascomycota</taxon>
        <taxon>Pezizomycotina</taxon>
        <taxon>Sordariomycetes</taxon>
        <taxon>Hypocreomycetidae</taxon>
        <taxon>Hypocreales</taxon>
        <taxon>Nectriaceae</taxon>
        <taxon>Fusarium</taxon>
        <taxon>Fusarium oxysporum species complex</taxon>
    </lineage>
</organism>
<accession>A0A8J5NFI9</accession>
<sequence length="776" mass="88182">MRLDETTNHALQRALKKAETGLYSDLKITCGDKQYQVHKAIICPRSPFFRSACENLFRESQSNIINLPEDDPEAVDSMIYYIYNGYYPKIDPGTHGISKDRLAVAGWKLETFGEFTGGLQVKFLVLHAKVYALAEKYEVSGLKEMAQRCFQIISNCGGSCSKEFAQACEFVYTTTIDSDRGLRDVVVQALHENPRALDEEHIRRAMRLQPDLPYDLVLYGRGKDRKKEKVRPLFIRYTVKDISPSQALALVAALALSWIIATVVYRLHFHPLSKYPGPFWARISAFPAYCRTKKQNRHIWFWQLQQKYGPIFRITPDSLLINTPTGLKTIFNNKANVKKAEYYKAYPRNVHAMTTWNTIDKTIHARKRRVMNNAFSDKAMRSCEPFIQENIDRWFELINEEIGKKQWSDSLNMARWSDHLVFDILGDLCFGKSFGMKEHDSDLRHIPRLMTDFMALLHPIAYSPFTALWVWLKPRGLDQLLAVAAPPALSRWQNFVEKCSAERAKVEDDARKLNKPEADSRKDFFHYLLQAVDPVTGNGYTKDELFGESESLIIAGSDTTATSTAAAFFYLSRSPQVQEKLAKEITSAFSSADDIKSGTTLYSCQYLRAFIDETLRMSPPVPADLAREVDKGGIVVDGQYIPEGINVSCASYCLHHNPEFYPEPFKFYPERWIVDEKNESGVSAESVALAQSAFMPFSTGPRGCIGKNLAYLEMSLVLARIVYNYEIRPDITSSLGGGSLNAVEGRRTSDQYQLHDIFVGIRDGPMVQLAKRTRSA</sequence>
<name>A0A8J5NFI9_FUSOX</name>
<evidence type="ECO:0000256" key="1">
    <source>
        <dbReference type="ARBA" id="ARBA00001971"/>
    </source>
</evidence>
<dbReference type="CDD" id="cd11061">
    <property type="entry name" value="CYP67-like"/>
    <property type="match status" value="1"/>
</dbReference>
<dbReference type="CDD" id="cd18186">
    <property type="entry name" value="BTB_POZ_ZBTB_KLHL-like"/>
    <property type="match status" value="1"/>
</dbReference>
<dbReference type="PANTHER" id="PTHR24305">
    <property type="entry name" value="CYTOCHROME P450"/>
    <property type="match status" value="1"/>
</dbReference>
<evidence type="ECO:0000256" key="13">
    <source>
        <dbReference type="SAM" id="Phobius"/>
    </source>
</evidence>
<dbReference type="Pfam" id="PF00651">
    <property type="entry name" value="BTB"/>
    <property type="match status" value="1"/>
</dbReference>
<evidence type="ECO:0000256" key="4">
    <source>
        <dbReference type="ARBA" id="ARBA00022617"/>
    </source>
</evidence>
<dbReference type="InterPro" id="IPR001128">
    <property type="entry name" value="Cyt_P450"/>
</dbReference>
<keyword evidence="4" id="KW-0349">Heme</keyword>
<comment type="cofactor">
    <cofactor evidence="1">
        <name>heme</name>
        <dbReference type="ChEBI" id="CHEBI:30413"/>
    </cofactor>
</comment>
<keyword evidence="8" id="KW-0560">Oxidoreductase</keyword>
<dbReference type="AlphaFoldDB" id="A0A8J5NFI9"/>
<evidence type="ECO:0000313" key="16">
    <source>
        <dbReference type="Proteomes" id="UP000694050"/>
    </source>
</evidence>
<keyword evidence="10 15" id="KW-0503">Monooxygenase</keyword>
<comment type="subcellular location">
    <subcellularLocation>
        <location evidence="2">Membrane</location>
    </subcellularLocation>
</comment>
<evidence type="ECO:0000256" key="5">
    <source>
        <dbReference type="ARBA" id="ARBA00022692"/>
    </source>
</evidence>
<dbReference type="Pfam" id="PF00067">
    <property type="entry name" value="p450"/>
    <property type="match status" value="1"/>
</dbReference>
<comment type="similarity">
    <text evidence="3">Belongs to the cytochrome P450 family.</text>
</comment>
<dbReference type="Proteomes" id="UP000694050">
    <property type="component" value="Unassembled WGS sequence"/>
</dbReference>
<evidence type="ECO:0000256" key="10">
    <source>
        <dbReference type="ARBA" id="ARBA00023033"/>
    </source>
</evidence>
<evidence type="ECO:0000256" key="11">
    <source>
        <dbReference type="ARBA" id="ARBA00023136"/>
    </source>
</evidence>
<keyword evidence="6" id="KW-0479">Metal-binding</keyword>
<dbReference type="GO" id="GO:0005506">
    <property type="term" value="F:iron ion binding"/>
    <property type="evidence" value="ECO:0007669"/>
    <property type="project" value="InterPro"/>
</dbReference>
<comment type="caution">
    <text evidence="15">The sequence shown here is derived from an EMBL/GenBank/DDBJ whole genome shotgun (WGS) entry which is preliminary data.</text>
</comment>
<evidence type="ECO:0000256" key="9">
    <source>
        <dbReference type="ARBA" id="ARBA00023004"/>
    </source>
</evidence>
<dbReference type="GO" id="GO:0016020">
    <property type="term" value="C:membrane"/>
    <property type="evidence" value="ECO:0007669"/>
    <property type="project" value="UniProtKB-SubCell"/>
</dbReference>
<feature type="transmembrane region" description="Helical" evidence="13">
    <location>
        <begin position="247"/>
        <end position="265"/>
    </location>
</feature>
<feature type="domain" description="BTB" evidence="14">
    <location>
        <begin position="24"/>
        <end position="85"/>
    </location>
</feature>
<dbReference type="SMART" id="SM00225">
    <property type="entry name" value="BTB"/>
    <property type="match status" value="1"/>
</dbReference>
<evidence type="ECO:0000256" key="12">
    <source>
        <dbReference type="ARBA" id="ARBA00023180"/>
    </source>
</evidence>
<keyword evidence="11 13" id="KW-0472">Membrane</keyword>
<evidence type="ECO:0000256" key="3">
    <source>
        <dbReference type="ARBA" id="ARBA00010617"/>
    </source>
</evidence>
<keyword evidence="9" id="KW-0408">Iron</keyword>
<evidence type="ECO:0000256" key="7">
    <source>
        <dbReference type="ARBA" id="ARBA00022989"/>
    </source>
</evidence>